<organism evidence="3 4">
    <name type="scientific">Auraticoccus monumenti</name>
    <dbReference type="NCBI Taxonomy" id="675864"/>
    <lineage>
        <taxon>Bacteria</taxon>
        <taxon>Bacillati</taxon>
        <taxon>Actinomycetota</taxon>
        <taxon>Actinomycetes</taxon>
        <taxon>Propionibacteriales</taxon>
        <taxon>Propionibacteriaceae</taxon>
        <taxon>Auraticoccus</taxon>
    </lineage>
</organism>
<gene>
    <name evidence="3" type="ORF">SAMN04489747_3767</name>
</gene>
<dbReference type="PANTHER" id="PTHR42760:SF5">
    <property type="entry name" value="2-DEHYDRO-3-DEOXY-D-GLUCONATE 5-DEHYDROGENASE"/>
    <property type="match status" value="1"/>
</dbReference>
<dbReference type="PANTHER" id="PTHR42760">
    <property type="entry name" value="SHORT-CHAIN DEHYDROGENASES/REDUCTASES FAMILY MEMBER"/>
    <property type="match status" value="1"/>
</dbReference>
<dbReference type="AlphaFoldDB" id="A0A1G7DZ32"/>
<dbReference type="RefSeq" id="WP_090595627.1">
    <property type="nucleotide sequence ID" value="NZ_LT629688.1"/>
</dbReference>
<dbReference type="InterPro" id="IPR002347">
    <property type="entry name" value="SDR_fam"/>
</dbReference>
<evidence type="ECO:0000313" key="4">
    <source>
        <dbReference type="Proteomes" id="UP000198546"/>
    </source>
</evidence>
<dbReference type="Pfam" id="PF13561">
    <property type="entry name" value="adh_short_C2"/>
    <property type="match status" value="1"/>
</dbReference>
<dbReference type="PRINTS" id="PR00080">
    <property type="entry name" value="SDRFAMILY"/>
</dbReference>
<dbReference type="GO" id="GO:0016616">
    <property type="term" value="F:oxidoreductase activity, acting on the CH-OH group of donors, NAD or NADP as acceptor"/>
    <property type="evidence" value="ECO:0007669"/>
    <property type="project" value="TreeGrafter"/>
</dbReference>
<protein>
    <submittedName>
        <fullName evidence="3">Gluconate 5-dehydrogenase</fullName>
    </submittedName>
</protein>
<dbReference type="InterPro" id="IPR036291">
    <property type="entry name" value="NAD(P)-bd_dom_sf"/>
</dbReference>
<dbReference type="STRING" id="675864.SAMN04489747_3767"/>
<dbReference type="OrthoDB" id="5290708at2"/>
<keyword evidence="2" id="KW-0560">Oxidoreductase</keyword>
<dbReference type="PRINTS" id="PR00081">
    <property type="entry name" value="GDHRDH"/>
</dbReference>
<comment type="similarity">
    <text evidence="1">Belongs to the short-chain dehydrogenases/reductases (SDR) family.</text>
</comment>
<dbReference type="Proteomes" id="UP000198546">
    <property type="component" value="Chromosome i"/>
</dbReference>
<evidence type="ECO:0000313" key="3">
    <source>
        <dbReference type="EMBL" id="SDE56733.1"/>
    </source>
</evidence>
<proteinExistence type="inferred from homology"/>
<dbReference type="SUPFAM" id="SSF51735">
    <property type="entry name" value="NAD(P)-binding Rossmann-fold domains"/>
    <property type="match status" value="1"/>
</dbReference>
<dbReference type="PROSITE" id="PS00061">
    <property type="entry name" value="ADH_SHORT"/>
    <property type="match status" value="1"/>
</dbReference>
<accession>A0A1G7DZ32</accession>
<keyword evidence="4" id="KW-1185">Reference proteome</keyword>
<dbReference type="FunFam" id="3.40.50.720:FF:000084">
    <property type="entry name" value="Short-chain dehydrogenase reductase"/>
    <property type="match status" value="1"/>
</dbReference>
<sequence length="257" mass="26790">MTTPLFDLSGRLALVTGSARGLGHALALGLAQAGADVVVHGRDETATAEAAARIATGTGVTTHPVCFDVTDADAVREQLGALIERVGVPDVLVNNAGMQHRAPFNEFPTGQWDRLISTNLSSVFYVSQPVTAAMAERGTGGKVINIGSAMSALARQSIAPYTASKGGVAMLTKGMAADLARFDIQVNAISPGYFASEMNKDLWSDPEFDGWLKARTPAGRWGRFEELVGAAVFLSSPASSFVSGQNLHVDGGLTSVV</sequence>
<dbReference type="Gene3D" id="3.40.50.720">
    <property type="entry name" value="NAD(P)-binding Rossmann-like Domain"/>
    <property type="match status" value="1"/>
</dbReference>
<evidence type="ECO:0000256" key="1">
    <source>
        <dbReference type="ARBA" id="ARBA00006484"/>
    </source>
</evidence>
<name>A0A1G7DZ32_9ACTN</name>
<dbReference type="InterPro" id="IPR020904">
    <property type="entry name" value="Sc_DH/Rdtase_CS"/>
</dbReference>
<evidence type="ECO:0000256" key="2">
    <source>
        <dbReference type="ARBA" id="ARBA00023002"/>
    </source>
</evidence>
<reference evidence="3 4" key="1">
    <citation type="submission" date="2016-10" db="EMBL/GenBank/DDBJ databases">
        <authorList>
            <person name="de Groot N.N."/>
        </authorList>
    </citation>
    <scope>NUCLEOTIDE SEQUENCE [LARGE SCALE GENOMIC DNA]</scope>
    <source>
        <strain evidence="3 4">MON 2.2</strain>
    </source>
</reference>
<dbReference type="EMBL" id="LT629688">
    <property type="protein sequence ID" value="SDE56733.1"/>
    <property type="molecule type" value="Genomic_DNA"/>
</dbReference>